<reference evidence="3" key="1">
    <citation type="submission" date="2021-05" db="EMBL/GenBank/DDBJ databases">
        <authorList>
            <person name="Alioto T."/>
            <person name="Alioto T."/>
            <person name="Gomez Garrido J."/>
        </authorList>
    </citation>
    <scope>NUCLEOTIDE SEQUENCE</scope>
</reference>
<name>A0A8D9BJ02_9HEMI</name>
<protein>
    <recommendedName>
        <fullName evidence="4">Transmembrane protein</fullName>
    </recommendedName>
</protein>
<evidence type="ECO:0000256" key="2">
    <source>
        <dbReference type="SAM" id="Phobius"/>
    </source>
</evidence>
<evidence type="ECO:0008006" key="4">
    <source>
        <dbReference type="Google" id="ProtNLM"/>
    </source>
</evidence>
<dbReference type="EMBL" id="HBUF01646649">
    <property type="protein sequence ID" value="CAG6786063.1"/>
    <property type="molecule type" value="Transcribed_RNA"/>
</dbReference>
<feature type="transmembrane region" description="Helical" evidence="2">
    <location>
        <begin position="42"/>
        <end position="61"/>
    </location>
</feature>
<keyword evidence="1" id="KW-0175">Coiled coil</keyword>
<keyword evidence="2" id="KW-1133">Transmembrane helix</keyword>
<evidence type="ECO:0000313" key="3">
    <source>
        <dbReference type="EMBL" id="CAG6786063.1"/>
    </source>
</evidence>
<feature type="coiled-coil region" evidence="1">
    <location>
        <begin position="76"/>
        <end position="103"/>
    </location>
</feature>
<keyword evidence="2" id="KW-0472">Membrane</keyword>
<dbReference type="AlphaFoldDB" id="A0A8D9BJ02"/>
<organism evidence="3">
    <name type="scientific">Cacopsylla melanoneura</name>
    <dbReference type="NCBI Taxonomy" id="428564"/>
    <lineage>
        <taxon>Eukaryota</taxon>
        <taxon>Metazoa</taxon>
        <taxon>Ecdysozoa</taxon>
        <taxon>Arthropoda</taxon>
        <taxon>Hexapoda</taxon>
        <taxon>Insecta</taxon>
        <taxon>Pterygota</taxon>
        <taxon>Neoptera</taxon>
        <taxon>Paraneoptera</taxon>
        <taxon>Hemiptera</taxon>
        <taxon>Sternorrhyncha</taxon>
        <taxon>Psylloidea</taxon>
        <taxon>Psyllidae</taxon>
        <taxon>Psyllinae</taxon>
        <taxon>Cacopsylla</taxon>
    </lineage>
</organism>
<proteinExistence type="predicted"/>
<sequence length="104" mass="11721">MSSLSSSSRVCVCMSFRGVGFGLLRIERKTSQFLWTQNEAGVVTPLFFLLFFFLLFLASLLSTYSSSTSSSAVHNTKCKLQKISSLEEKKSELENEKKCFEINN</sequence>
<evidence type="ECO:0000256" key="1">
    <source>
        <dbReference type="SAM" id="Coils"/>
    </source>
</evidence>
<keyword evidence="2" id="KW-0812">Transmembrane</keyword>
<accession>A0A8D9BJ02</accession>